<proteinExistence type="predicted"/>
<sequence>MSSNSSAHHLISDYQQAFVTNPSDRFERDYHSRIVGFYERNSDAPRFAFVDETYRPPKVSDDGYGMHQGFYSMTAVIVEADQLKDFRDALTNLQGDFYHANRASPDRNQALLELVHQQLPPGAAIITVGTAVDYSPDADTQVDFIRQARHSNMLSLIQQGQDRDNPVYAFVFERMRNDKENQLDLEAISNFIQAGLIEPIDRIQVSPSAERLLWTPDAVCYAVQKVLNSSDYTLFETIKDNLEVYDALSHRYLDLAPGQNQQTQMSALNFVAATVPIEKLSDNALMQVASGRFVREEVVASLSNSLPEGPLPEGQGRILQPKAQEGVGDAYSRTQAQGHQHQLSPAQAVAQSIARGDMTPRQKQAFEELNRRGTPIPPALQAVKTSYERMERAREQILGPNEQRQQNQRSQNQGQQQQQRSNQNQRDRRQERRRDQNQQQSHQNQQHRGPRR</sequence>
<evidence type="ECO:0000313" key="3">
    <source>
        <dbReference type="Proteomes" id="UP000713964"/>
    </source>
</evidence>
<feature type="region of interest" description="Disordered" evidence="1">
    <location>
        <begin position="397"/>
        <end position="452"/>
    </location>
</feature>
<organism evidence="2 3">
    <name type="scientific">Rothia mucilaginosa</name>
    <dbReference type="NCBI Taxonomy" id="43675"/>
    <lineage>
        <taxon>Bacteria</taxon>
        <taxon>Bacillati</taxon>
        <taxon>Actinomycetota</taxon>
        <taxon>Actinomycetes</taxon>
        <taxon>Micrococcales</taxon>
        <taxon>Micrococcaceae</taxon>
        <taxon>Rothia</taxon>
    </lineage>
</organism>
<dbReference type="Proteomes" id="UP000713964">
    <property type="component" value="Unassembled WGS sequence"/>
</dbReference>
<comment type="caution">
    <text evidence="2">The sequence shown here is derived from an EMBL/GenBank/DDBJ whole genome shotgun (WGS) entry which is preliminary data.</text>
</comment>
<accession>A0A930PUY7</accession>
<feature type="compositionally biased region" description="Low complexity" evidence="1">
    <location>
        <begin position="401"/>
        <end position="424"/>
    </location>
</feature>
<dbReference type="EMBL" id="JABZXL010000036">
    <property type="protein sequence ID" value="MBF1660003.1"/>
    <property type="molecule type" value="Genomic_DNA"/>
</dbReference>
<evidence type="ECO:0000256" key="1">
    <source>
        <dbReference type="SAM" id="MobiDB-lite"/>
    </source>
</evidence>
<evidence type="ECO:0000313" key="2">
    <source>
        <dbReference type="EMBL" id="MBF1660003.1"/>
    </source>
</evidence>
<feature type="compositionally biased region" description="Basic and acidic residues" evidence="1">
    <location>
        <begin position="425"/>
        <end position="436"/>
    </location>
</feature>
<feature type="compositionally biased region" description="Low complexity" evidence="1">
    <location>
        <begin position="437"/>
        <end position="452"/>
    </location>
</feature>
<gene>
    <name evidence="2" type="ORF">HXO58_09280</name>
</gene>
<reference evidence="2" key="1">
    <citation type="submission" date="2020-04" db="EMBL/GenBank/DDBJ databases">
        <title>Deep metagenomics examines the oral microbiome during advanced dental caries in children, revealing novel taxa and co-occurrences with host molecules.</title>
        <authorList>
            <person name="Baker J.L."/>
            <person name="Morton J.T."/>
            <person name="Dinis M."/>
            <person name="Alvarez R."/>
            <person name="Tran N.C."/>
            <person name="Knight R."/>
            <person name="Edlund A."/>
        </authorList>
    </citation>
    <scope>NUCLEOTIDE SEQUENCE</scope>
    <source>
        <strain evidence="2">JCVI_29_bin.11</strain>
    </source>
</reference>
<protein>
    <submittedName>
        <fullName evidence="2">Uncharacterized protein</fullName>
    </submittedName>
</protein>
<name>A0A930PUY7_9MICC</name>
<dbReference type="AlphaFoldDB" id="A0A930PUY7"/>
<feature type="compositionally biased region" description="Polar residues" evidence="1">
    <location>
        <begin position="332"/>
        <end position="344"/>
    </location>
</feature>
<feature type="region of interest" description="Disordered" evidence="1">
    <location>
        <begin position="323"/>
        <end position="344"/>
    </location>
</feature>